<name>A0AAJ0CTU5_9HYPO</name>
<accession>A0AAJ0CTU5</accession>
<evidence type="ECO:0000256" key="1">
    <source>
        <dbReference type="SAM" id="MobiDB-lite"/>
    </source>
</evidence>
<dbReference type="PANTHER" id="PTHR37538:SF1">
    <property type="entry name" value="BTB DOMAIN-CONTAINING PROTEIN"/>
    <property type="match status" value="1"/>
</dbReference>
<comment type="caution">
    <text evidence="2">The sequence shown here is derived from an EMBL/GenBank/DDBJ whole genome shotgun (WGS) entry which is preliminary data.</text>
</comment>
<feature type="region of interest" description="Disordered" evidence="1">
    <location>
        <begin position="257"/>
        <end position="276"/>
    </location>
</feature>
<dbReference type="PANTHER" id="PTHR37538">
    <property type="entry name" value="BTB DOMAIN-CONTAINING PROTEIN"/>
    <property type="match status" value="1"/>
</dbReference>
<reference evidence="2" key="1">
    <citation type="submission" date="2023-06" db="EMBL/GenBank/DDBJ databases">
        <title>Conoideocrella luteorostrata (Hypocreales: Clavicipitaceae), a potential biocontrol fungus for elongate hemlock scale in United States Christmas tree production areas.</title>
        <authorList>
            <person name="Barrett H."/>
            <person name="Lovett B."/>
            <person name="Macias A.M."/>
            <person name="Stajich J.E."/>
            <person name="Kasson M.T."/>
        </authorList>
    </citation>
    <scope>NUCLEOTIDE SEQUENCE</scope>
    <source>
        <strain evidence="2">ARSEF 14590</strain>
    </source>
</reference>
<evidence type="ECO:0000313" key="3">
    <source>
        <dbReference type="Proteomes" id="UP001251528"/>
    </source>
</evidence>
<dbReference type="AlphaFoldDB" id="A0AAJ0CTU5"/>
<dbReference type="EMBL" id="JASWJB010000088">
    <property type="protein sequence ID" value="KAK2599158.1"/>
    <property type="molecule type" value="Genomic_DNA"/>
</dbReference>
<gene>
    <name evidence="2" type="ORF">QQS21_005348</name>
</gene>
<dbReference type="Proteomes" id="UP001251528">
    <property type="component" value="Unassembled WGS sequence"/>
</dbReference>
<proteinExistence type="predicted"/>
<protein>
    <recommendedName>
        <fullName evidence="4">BTB domain-containing protein</fullName>
    </recommendedName>
</protein>
<sequence>MAKRKGTTKPSKEVNARAETSPYTAPHVWLHVQDESKFTILSSLLPKCPKLPPPSELGGVIHLDISYDIGHTFVHYLFTDTYQCLKPEGVSPHDKLIAEFTTSIRVYILARELGSILLERLTRLEIERLGKGLRFPAILDLVRSVYPNPSADDTWFSDYLKCGLKAIFQSPSDLLECSVSASGRQTLSVSDLLFENMVALIRDHVLTSQDLDATPDNDAALEVEEALEIEAAPEIDAREQTALVMPAPDLECQKEETLEPDEPEMPEVYRPEPTTEVELERSYAEIPIVLTGDWSMFNS</sequence>
<evidence type="ECO:0008006" key="4">
    <source>
        <dbReference type="Google" id="ProtNLM"/>
    </source>
</evidence>
<keyword evidence="3" id="KW-1185">Reference proteome</keyword>
<organism evidence="2 3">
    <name type="scientific">Conoideocrella luteorostrata</name>
    <dbReference type="NCBI Taxonomy" id="1105319"/>
    <lineage>
        <taxon>Eukaryota</taxon>
        <taxon>Fungi</taxon>
        <taxon>Dikarya</taxon>
        <taxon>Ascomycota</taxon>
        <taxon>Pezizomycotina</taxon>
        <taxon>Sordariomycetes</taxon>
        <taxon>Hypocreomycetidae</taxon>
        <taxon>Hypocreales</taxon>
        <taxon>Clavicipitaceae</taxon>
        <taxon>Conoideocrella</taxon>
    </lineage>
</organism>
<evidence type="ECO:0000313" key="2">
    <source>
        <dbReference type="EMBL" id="KAK2599158.1"/>
    </source>
</evidence>